<accession>A0A0G1CFH4</accession>
<dbReference type="AlphaFoldDB" id="A0A0G1CFH4"/>
<evidence type="ECO:0008006" key="4">
    <source>
        <dbReference type="Google" id="ProtNLM"/>
    </source>
</evidence>
<keyword evidence="1" id="KW-0472">Membrane</keyword>
<evidence type="ECO:0000313" key="2">
    <source>
        <dbReference type="EMBL" id="KKS84224.1"/>
    </source>
</evidence>
<keyword evidence="1" id="KW-0812">Transmembrane</keyword>
<feature type="transmembrane region" description="Helical" evidence="1">
    <location>
        <begin position="172"/>
        <end position="192"/>
    </location>
</feature>
<keyword evidence="1" id="KW-1133">Transmembrane helix</keyword>
<dbReference type="EMBL" id="LCFB01000024">
    <property type="protein sequence ID" value="KKS84224.1"/>
    <property type="molecule type" value="Genomic_DNA"/>
</dbReference>
<sequence>MAALVTILLVGIVLLIGPLSRIYATYSVLLKYRKGWGRLAFLFGLTHAILSYFFLFPRDRFTLTNVPFLFGLLSVCVLAVLFLFSFEKLIQLLDRRLWWHLQNIGVRLIGVFGVIHFILLKYKGWFSWLQQNETQELARAHLPPASLLLFVFVVFVLVVRLYDQLDRARTRLLVGLSFVLLLVIIVGSFISVRSPVRTRDTLTWEACNKITGSVIEKTYPPSCVTPDGRRAAQPYELNINESSPSYFGSSTFSECNTDTDCKISGCNAEICQGVGDYEQNSYSICIVPDAPTPLELKLTCGCQSSLCQWK</sequence>
<feature type="transmembrane region" description="Helical" evidence="1">
    <location>
        <begin position="68"/>
        <end position="86"/>
    </location>
</feature>
<feature type="transmembrane region" description="Helical" evidence="1">
    <location>
        <begin position="6"/>
        <end position="24"/>
    </location>
</feature>
<protein>
    <recommendedName>
        <fullName evidence="4">Ferric oxidoreductase domain-containing protein</fullName>
    </recommendedName>
</protein>
<feature type="transmembrane region" description="Helical" evidence="1">
    <location>
        <begin position="98"/>
        <end position="120"/>
    </location>
</feature>
<evidence type="ECO:0000313" key="3">
    <source>
        <dbReference type="Proteomes" id="UP000034543"/>
    </source>
</evidence>
<dbReference type="PATRIC" id="fig|1618436.3.peg.1124"/>
<dbReference type="STRING" id="1618436.UV59_C0024G0020"/>
<dbReference type="Proteomes" id="UP000034543">
    <property type="component" value="Unassembled WGS sequence"/>
</dbReference>
<feature type="transmembrane region" description="Helical" evidence="1">
    <location>
        <begin position="36"/>
        <end position="56"/>
    </location>
</feature>
<name>A0A0G1CFH4_9BACT</name>
<comment type="caution">
    <text evidence="2">The sequence shown here is derived from an EMBL/GenBank/DDBJ whole genome shotgun (WGS) entry which is preliminary data.</text>
</comment>
<organism evidence="2 3">
    <name type="scientific">Candidatus Gottesmanbacteria bacterium GW2011_GWA1_43_11</name>
    <dbReference type="NCBI Taxonomy" id="1618436"/>
    <lineage>
        <taxon>Bacteria</taxon>
        <taxon>Candidatus Gottesmaniibacteriota</taxon>
    </lineage>
</organism>
<feature type="transmembrane region" description="Helical" evidence="1">
    <location>
        <begin position="140"/>
        <end position="160"/>
    </location>
</feature>
<proteinExistence type="predicted"/>
<reference evidence="2 3" key="1">
    <citation type="journal article" date="2015" name="Nature">
        <title>rRNA introns, odd ribosomes, and small enigmatic genomes across a large radiation of phyla.</title>
        <authorList>
            <person name="Brown C.T."/>
            <person name="Hug L.A."/>
            <person name="Thomas B.C."/>
            <person name="Sharon I."/>
            <person name="Castelle C.J."/>
            <person name="Singh A."/>
            <person name="Wilkins M.J."/>
            <person name="Williams K.H."/>
            <person name="Banfield J.F."/>
        </authorList>
    </citation>
    <scope>NUCLEOTIDE SEQUENCE [LARGE SCALE GENOMIC DNA]</scope>
</reference>
<evidence type="ECO:0000256" key="1">
    <source>
        <dbReference type="SAM" id="Phobius"/>
    </source>
</evidence>
<gene>
    <name evidence="2" type="ORF">UV59_C0024G0020</name>
</gene>